<gene>
    <name evidence="2" type="ORF">EYF80_045905</name>
</gene>
<comment type="caution">
    <text evidence="2">The sequence shown here is derived from an EMBL/GenBank/DDBJ whole genome shotgun (WGS) entry which is preliminary data.</text>
</comment>
<evidence type="ECO:0000256" key="1">
    <source>
        <dbReference type="SAM" id="MobiDB-lite"/>
    </source>
</evidence>
<proteinExistence type="predicted"/>
<reference evidence="2 3" key="1">
    <citation type="submission" date="2019-03" db="EMBL/GenBank/DDBJ databases">
        <title>First draft genome of Liparis tanakae, snailfish: a comprehensive survey of snailfish specific genes.</title>
        <authorList>
            <person name="Kim W."/>
            <person name="Song I."/>
            <person name="Jeong J.-H."/>
            <person name="Kim D."/>
            <person name="Kim S."/>
            <person name="Ryu S."/>
            <person name="Song J.Y."/>
            <person name="Lee S.K."/>
        </authorList>
    </citation>
    <scope>NUCLEOTIDE SEQUENCE [LARGE SCALE GENOMIC DNA]</scope>
    <source>
        <tissue evidence="2">Muscle</tissue>
    </source>
</reference>
<dbReference type="Proteomes" id="UP000314294">
    <property type="component" value="Unassembled WGS sequence"/>
</dbReference>
<organism evidence="2 3">
    <name type="scientific">Liparis tanakae</name>
    <name type="common">Tanaka's snailfish</name>
    <dbReference type="NCBI Taxonomy" id="230148"/>
    <lineage>
        <taxon>Eukaryota</taxon>
        <taxon>Metazoa</taxon>
        <taxon>Chordata</taxon>
        <taxon>Craniata</taxon>
        <taxon>Vertebrata</taxon>
        <taxon>Euteleostomi</taxon>
        <taxon>Actinopterygii</taxon>
        <taxon>Neopterygii</taxon>
        <taxon>Teleostei</taxon>
        <taxon>Neoteleostei</taxon>
        <taxon>Acanthomorphata</taxon>
        <taxon>Eupercaria</taxon>
        <taxon>Perciformes</taxon>
        <taxon>Cottioidei</taxon>
        <taxon>Cottales</taxon>
        <taxon>Liparidae</taxon>
        <taxon>Liparis</taxon>
    </lineage>
</organism>
<evidence type="ECO:0000313" key="2">
    <source>
        <dbReference type="EMBL" id="TNN43913.1"/>
    </source>
</evidence>
<keyword evidence="3" id="KW-1185">Reference proteome</keyword>
<evidence type="ECO:0000313" key="3">
    <source>
        <dbReference type="Proteomes" id="UP000314294"/>
    </source>
</evidence>
<feature type="compositionally biased region" description="Low complexity" evidence="1">
    <location>
        <begin position="1"/>
        <end position="23"/>
    </location>
</feature>
<feature type="region of interest" description="Disordered" evidence="1">
    <location>
        <begin position="1"/>
        <end position="72"/>
    </location>
</feature>
<sequence length="72" mass="7539">MAPAARRSPLAARRSPLAARRSLVGPSRGLGAGQTRTSHEEEGKHTAARTESPAAKHHIAGWPSLRVHGGVT</sequence>
<name>A0A4Z2FT26_9TELE</name>
<protein>
    <submittedName>
        <fullName evidence="2">Uncharacterized protein</fullName>
    </submittedName>
</protein>
<dbReference type="AlphaFoldDB" id="A0A4Z2FT26"/>
<dbReference type="EMBL" id="SRLO01000938">
    <property type="protein sequence ID" value="TNN43913.1"/>
    <property type="molecule type" value="Genomic_DNA"/>
</dbReference>
<accession>A0A4Z2FT26</accession>